<feature type="chain" id="PRO_5042104531" evidence="6">
    <location>
        <begin position="22"/>
        <end position="457"/>
    </location>
</feature>
<evidence type="ECO:0000256" key="6">
    <source>
        <dbReference type="SAM" id="SignalP"/>
    </source>
</evidence>
<evidence type="ECO:0000313" key="7">
    <source>
        <dbReference type="EMBL" id="KAK2565819.1"/>
    </source>
</evidence>
<organism evidence="7 8">
    <name type="scientific">Acropora cervicornis</name>
    <name type="common">Staghorn coral</name>
    <dbReference type="NCBI Taxonomy" id="6130"/>
    <lineage>
        <taxon>Eukaryota</taxon>
        <taxon>Metazoa</taxon>
        <taxon>Cnidaria</taxon>
        <taxon>Anthozoa</taxon>
        <taxon>Hexacorallia</taxon>
        <taxon>Scleractinia</taxon>
        <taxon>Astrocoeniina</taxon>
        <taxon>Acroporidae</taxon>
        <taxon>Acropora</taxon>
    </lineage>
</organism>
<dbReference type="AlphaFoldDB" id="A0AAD9V952"/>
<dbReference type="EMBL" id="JARQWQ010000018">
    <property type="protein sequence ID" value="KAK2565819.1"/>
    <property type="molecule type" value="Genomic_DNA"/>
</dbReference>
<evidence type="ECO:0000256" key="2">
    <source>
        <dbReference type="ARBA" id="ARBA00022679"/>
    </source>
</evidence>
<evidence type="ECO:0000313" key="8">
    <source>
        <dbReference type="Proteomes" id="UP001249851"/>
    </source>
</evidence>
<comment type="similarity">
    <text evidence="1">Belongs to the ADP-ribosyl cyclase family.</text>
</comment>
<keyword evidence="8" id="KW-1185">Reference proteome</keyword>
<keyword evidence="5" id="KW-1015">Disulfide bond</keyword>
<dbReference type="GO" id="GO:0016740">
    <property type="term" value="F:transferase activity"/>
    <property type="evidence" value="ECO:0007669"/>
    <property type="project" value="UniProtKB-KW"/>
</dbReference>
<evidence type="ECO:0000256" key="1">
    <source>
        <dbReference type="ARBA" id="ARBA00005406"/>
    </source>
</evidence>
<dbReference type="Proteomes" id="UP001249851">
    <property type="component" value="Unassembled WGS sequence"/>
</dbReference>
<sequence>MGTWTCSSTLIIAIQTCLVLADSKHHHHHHHKIKKPSSARTWTEQKRGKLPSVYKPIFEWRKLVNNERDLSLPTEMAWNRRNLPTNRIFEKSYQTSSNEPLDFGNKNYWPMKRYWSNARNNIPNYDMPISLYYNPSRAQTFSLWGNAKAKQILQGVAGFRSNIDEDQTTVEERIHEYYDQRLNKDRNKWMFKPVQGTTPHLQEIFIGRCWDFVTKKGKYLQDPSKVDCEELWRTFLKSFAFKGPCDPTFKDFAPFFNLYEEKPLKDRVLFWSGTRELTHTYSRLYDKFTTLEDTLPGFVLNGLTWCGSKLGSGINFKSCPYECSKQKHFWGQAAAKLAQRARGVVHVMLNGTRQHFVDKQIFPAFMDDSYLAENQLLSLPAREVTEFRILVGHSLHHKSLERCDDLTVLELQNRAKARGLKTACFDNPYFIRHLLCLENPADPLCLFKITDQNSMVN</sequence>
<reference evidence="7" key="2">
    <citation type="journal article" date="2023" name="Science">
        <title>Genomic signatures of disease resistance in endangered staghorn corals.</title>
        <authorList>
            <person name="Vollmer S.V."/>
            <person name="Selwyn J.D."/>
            <person name="Despard B.A."/>
            <person name="Roesel C.L."/>
        </authorList>
    </citation>
    <scope>NUCLEOTIDE SEQUENCE</scope>
    <source>
        <strain evidence="7">K2</strain>
    </source>
</reference>
<keyword evidence="4" id="KW-0520">NAD</keyword>
<accession>A0AAD9V952</accession>
<dbReference type="SUPFAM" id="SSF52309">
    <property type="entry name" value="N-(deoxy)ribosyltransferase-like"/>
    <property type="match status" value="1"/>
</dbReference>
<proteinExistence type="inferred from homology"/>
<comment type="caution">
    <text evidence="7">The sequence shown here is derived from an EMBL/GenBank/DDBJ whole genome shotgun (WGS) entry which is preliminary data.</text>
</comment>
<keyword evidence="6" id="KW-0732">Signal</keyword>
<dbReference type="Gene3D" id="3.40.50.720">
    <property type="entry name" value="NAD(P)-binding Rossmann-like Domain"/>
    <property type="match status" value="1"/>
</dbReference>
<dbReference type="GO" id="GO:0005886">
    <property type="term" value="C:plasma membrane"/>
    <property type="evidence" value="ECO:0007669"/>
    <property type="project" value="TreeGrafter"/>
</dbReference>
<dbReference type="GO" id="GO:0016849">
    <property type="term" value="F:phosphorus-oxygen lyase activity"/>
    <property type="evidence" value="ECO:0007669"/>
    <property type="project" value="TreeGrafter"/>
</dbReference>
<keyword evidence="2" id="KW-0808">Transferase</keyword>
<dbReference type="Gene3D" id="1.20.82.10">
    <property type="entry name" value="ADP Ribosyl Cyclase, Chain A, domain 1"/>
    <property type="match status" value="1"/>
</dbReference>
<keyword evidence="3 7" id="KW-0378">Hydrolase</keyword>
<feature type="signal peptide" evidence="6">
    <location>
        <begin position="1"/>
        <end position="21"/>
    </location>
</feature>
<evidence type="ECO:0000256" key="3">
    <source>
        <dbReference type="ARBA" id="ARBA00022801"/>
    </source>
</evidence>
<dbReference type="InterPro" id="IPR003193">
    <property type="entry name" value="ADP-ribosyl_cyclase"/>
</dbReference>
<dbReference type="PANTHER" id="PTHR10912:SF7">
    <property type="entry name" value="ADP-RIBOSYL CYCLASE_CYCLIC ADP-RIBOSE HYDROLASE"/>
    <property type="match status" value="1"/>
</dbReference>
<evidence type="ECO:0000256" key="4">
    <source>
        <dbReference type="ARBA" id="ARBA00023027"/>
    </source>
</evidence>
<protein>
    <submittedName>
        <fullName evidence="7">ADP-ribosyl cyclase/cyclic ADP-ribose hydrolase</fullName>
    </submittedName>
</protein>
<dbReference type="Pfam" id="PF02267">
    <property type="entry name" value="Rib_hydrolayse"/>
    <property type="match status" value="1"/>
</dbReference>
<gene>
    <name evidence="7" type="ORF">P5673_010097</name>
</gene>
<evidence type="ECO:0000256" key="5">
    <source>
        <dbReference type="ARBA" id="ARBA00023157"/>
    </source>
</evidence>
<dbReference type="PANTHER" id="PTHR10912">
    <property type="entry name" value="ADP-RIBOSYL CYCLASE"/>
    <property type="match status" value="1"/>
</dbReference>
<reference evidence="7" key="1">
    <citation type="journal article" date="2023" name="G3 (Bethesda)">
        <title>Whole genome assembly and annotation of the endangered Caribbean coral Acropora cervicornis.</title>
        <authorList>
            <person name="Selwyn J.D."/>
            <person name="Vollmer S.V."/>
        </authorList>
    </citation>
    <scope>NUCLEOTIDE SEQUENCE</scope>
    <source>
        <strain evidence="7">K2</strain>
    </source>
</reference>
<name>A0AAD9V952_ACRCE</name>
<dbReference type="GO" id="GO:0061809">
    <property type="term" value="F:NAD+ nucleosidase activity, cyclic ADP-ribose generating"/>
    <property type="evidence" value="ECO:0007669"/>
    <property type="project" value="InterPro"/>
</dbReference>